<feature type="region of interest" description="Disordered" evidence="1">
    <location>
        <begin position="89"/>
        <end position="133"/>
    </location>
</feature>
<gene>
    <name evidence="2" type="ORF">Ga0061061_11440</name>
</gene>
<sequence length="195" mass="21057">MAQLSDSQLVVLTAACQRPDRCVFPVNPKLKGNAAGNVLKSLLNKGLIKEVRAKRDDTVWRHDRNHGKMTLRATRAAFDALGIDPKEVAAAEDEADEASASAEAAGEAGETNENSSKSKADQRAVQKQTRADSKQAQLIAMLKTPDGATIEEIVKKFNWQAHTARGAIAGALKKKLGLNVQSEKVEGRGRVYRIA</sequence>
<proteinExistence type="predicted"/>
<keyword evidence="3" id="KW-1185">Reference proteome</keyword>
<dbReference type="InterPro" id="IPR021880">
    <property type="entry name" value="DUF3489"/>
</dbReference>
<evidence type="ECO:0000313" key="2">
    <source>
        <dbReference type="EMBL" id="CUA90635.1"/>
    </source>
</evidence>
<dbReference type="EMBL" id="CYHC01000014">
    <property type="protein sequence ID" value="CUA90635.1"/>
    <property type="molecule type" value="Genomic_DNA"/>
</dbReference>
<dbReference type="Proteomes" id="UP000182178">
    <property type="component" value="Unassembled WGS sequence"/>
</dbReference>
<feature type="compositionally biased region" description="Low complexity" evidence="1">
    <location>
        <begin position="98"/>
        <end position="109"/>
    </location>
</feature>
<evidence type="ECO:0008006" key="4">
    <source>
        <dbReference type="Google" id="ProtNLM"/>
    </source>
</evidence>
<reference evidence="2 3" key="1">
    <citation type="submission" date="2015-08" db="EMBL/GenBank/DDBJ databases">
        <authorList>
            <person name="Varghese N."/>
        </authorList>
    </citation>
    <scope>NUCLEOTIDE SEQUENCE [LARGE SCALE GENOMIC DNA]</scope>
    <source>
        <strain evidence="2 3">DSM 18167</strain>
    </source>
</reference>
<dbReference type="Pfam" id="PF11994">
    <property type="entry name" value="DUF3489"/>
    <property type="match status" value="1"/>
</dbReference>
<protein>
    <recommendedName>
        <fullName evidence="4">DUF3489 domain-containing protein</fullName>
    </recommendedName>
</protein>
<dbReference type="RefSeq" id="WP_055460835.1">
    <property type="nucleotide sequence ID" value="NZ_CYHC01000014.1"/>
</dbReference>
<comment type="caution">
    <text evidence="2">The sequence shown here is derived from an EMBL/GenBank/DDBJ whole genome shotgun (WGS) entry which is preliminary data.</text>
</comment>
<evidence type="ECO:0000313" key="3">
    <source>
        <dbReference type="Proteomes" id="UP000182178"/>
    </source>
</evidence>
<name>A0ABM9U9A1_9HYPH</name>
<accession>A0ABM9U9A1</accession>
<feature type="compositionally biased region" description="Basic and acidic residues" evidence="1">
    <location>
        <begin position="116"/>
        <end position="133"/>
    </location>
</feature>
<organism evidence="2 3">
    <name type="scientific">Chelatococcus sambhunathii</name>
    <dbReference type="NCBI Taxonomy" id="363953"/>
    <lineage>
        <taxon>Bacteria</taxon>
        <taxon>Pseudomonadati</taxon>
        <taxon>Pseudomonadota</taxon>
        <taxon>Alphaproteobacteria</taxon>
        <taxon>Hyphomicrobiales</taxon>
        <taxon>Chelatococcaceae</taxon>
        <taxon>Chelatococcus</taxon>
    </lineage>
</organism>
<evidence type="ECO:0000256" key="1">
    <source>
        <dbReference type="SAM" id="MobiDB-lite"/>
    </source>
</evidence>